<evidence type="ECO:0000256" key="1">
    <source>
        <dbReference type="SAM" id="MobiDB-lite"/>
    </source>
</evidence>
<gene>
    <name evidence="2" type="ORF">BCV71DRAFT_129882</name>
</gene>
<feature type="region of interest" description="Disordered" evidence="1">
    <location>
        <begin position="77"/>
        <end position="98"/>
    </location>
</feature>
<reference evidence="2 3" key="1">
    <citation type="journal article" date="2016" name="Proc. Natl. Acad. Sci. U.S.A.">
        <title>Lipid metabolic changes in an early divergent fungus govern the establishment of a mutualistic symbiosis with endobacteria.</title>
        <authorList>
            <person name="Lastovetsky O.A."/>
            <person name="Gaspar M.L."/>
            <person name="Mondo S.J."/>
            <person name="LaButti K.M."/>
            <person name="Sandor L."/>
            <person name="Grigoriev I.V."/>
            <person name="Henry S.A."/>
            <person name="Pawlowska T.E."/>
        </authorList>
    </citation>
    <scope>NUCLEOTIDE SEQUENCE [LARGE SCALE GENOMIC DNA]</scope>
    <source>
        <strain evidence="2 3">ATCC 11559</strain>
    </source>
</reference>
<proteinExistence type="predicted"/>
<dbReference type="EMBL" id="KV921355">
    <property type="protein sequence ID" value="ORE17461.1"/>
    <property type="molecule type" value="Genomic_DNA"/>
</dbReference>
<dbReference type="AlphaFoldDB" id="A0A0A1N9W7"/>
<evidence type="ECO:0000313" key="2">
    <source>
        <dbReference type="EMBL" id="ORE17461.1"/>
    </source>
</evidence>
<organism evidence="2 3">
    <name type="scientific">Rhizopus microsporus</name>
    <dbReference type="NCBI Taxonomy" id="58291"/>
    <lineage>
        <taxon>Eukaryota</taxon>
        <taxon>Fungi</taxon>
        <taxon>Fungi incertae sedis</taxon>
        <taxon>Mucoromycota</taxon>
        <taxon>Mucoromycotina</taxon>
        <taxon>Mucoromycetes</taxon>
        <taxon>Mucorales</taxon>
        <taxon>Mucorineae</taxon>
        <taxon>Rhizopodaceae</taxon>
        <taxon>Rhizopus</taxon>
    </lineage>
</organism>
<accession>A0A0A1N9W7</accession>
<dbReference type="VEuPathDB" id="FungiDB:BCV72DRAFT_122480"/>
<sequence>MSSPIILTRFTGSTLEPSSEPIILYESHLYHNKRPDRIQIVPTRCTPPLKRDNKPPPIMIPEFKFDDKYIDDNEFSAWSYEEEDDDTATTTTSDTLPI</sequence>
<protein>
    <submittedName>
        <fullName evidence="2">Uncharacterized protein</fullName>
    </submittedName>
</protein>
<name>A0A0A1N9W7_RHIZD</name>
<feature type="compositionally biased region" description="Low complexity" evidence="1">
    <location>
        <begin position="88"/>
        <end position="98"/>
    </location>
</feature>
<evidence type="ECO:0000313" key="3">
    <source>
        <dbReference type="Proteomes" id="UP000242381"/>
    </source>
</evidence>
<dbReference type="Proteomes" id="UP000242381">
    <property type="component" value="Unassembled WGS sequence"/>
</dbReference>
<dbReference type="OMA" id="SAQATFW"/>